<dbReference type="STRING" id="1802438.A2571_02300"/>
<dbReference type="AlphaFoldDB" id="A0A1G2QDP7"/>
<reference evidence="2 3" key="1">
    <citation type="journal article" date="2016" name="Nat. Commun.">
        <title>Thousands of microbial genomes shed light on interconnected biogeochemical processes in an aquifer system.</title>
        <authorList>
            <person name="Anantharaman K."/>
            <person name="Brown C.T."/>
            <person name="Hug L.A."/>
            <person name="Sharon I."/>
            <person name="Castelle C.J."/>
            <person name="Probst A.J."/>
            <person name="Thomas B.C."/>
            <person name="Singh A."/>
            <person name="Wilkins M.J."/>
            <person name="Karaoz U."/>
            <person name="Brodie E.L."/>
            <person name="Williams K.H."/>
            <person name="Hubbard S.S."/>
            <person name="Banfield J.F."/>
        </authorList>
    </citation>
    <scope>NUCLEOTIDE SEQUENCE [LARGE SCALE GENOMIC DNA]</scope>
</reference>
<evidence type="ECO:0000313" key="3">
    <source>
        <dbReference type="Proteomes" id="UP000177043"/>
    </source>
</evidence>
<keyword evidence="1" id="KW-0175">Coiled coil</keyword>
<dbReference type="Proteomes" id="UP000177043">
    <property type="component" value="Unassembled WGS sequence"/>
</dbReference>
<feature type="coiled-coil region" evidence="1">
    <location>
        <begin position="264"/>
        <end position="298"/>
    </location>
</feature>
<evidence type="ECO:0000313" key="2">
    <source>
        <dbReference type="EMBL" id="OHA58578.1"/>
    </source>
</evidence>
<organism evidence="2 3">
    <name type="scientific">Candidatus Vogelbacteria bacterium RIFOXYD1_FULL_44_32</name>
    <dbReference type="NCBI Taxonomy" id="1802438"/>
    <lineage>
        <taxon>Bacteria</taxon>
        <taxon>Candidatus Vogeliibacteriota</taxon>
    </lineage>
</organism>
<comment type="caution">
    <text evidence="2">The sequence shown here is derived from an EMBL/GenBank/DDBJ whole genome shotgun (WGS) entry which is preliminary data.</text>
</comment>
<dbReference type="EMBL" id="MHTJ01000003">
    <property type="protein sequence ID" value="OHA58578.1"/>
    <property type="molecule type" value="Genomic_DNA"/>
</dbReference>
<proteinExistence type="predicted"/>
<protein>
    <submittedName>
        <fullName evidence="2">Uncharacterized protein</fullName>
    </submittedName>
</protein>
<gene>
    <name evidence="2" type="ORF">A2571_02300</name>
</gene>
<accession>A0A1G2QDP7</accession>
<evidence type="ECO:0000256" key="1">
    <source>
        <dbReference type="SAM" id="Coils"/>
    </source>
</evidence>
<sequence length="304" mass="32923">MKVIVESAGGHTHPIPKGTDELIKALLIECGFAETSEWIVVHGPVVKGKASMPAIKVLDLDSGHSSIRLRTKPGNNTTARICYLRPPTGSGILLEDLYDKIKGRNGFVLPPLVTSAVKNRSNLVTKESSQANSAELAKFLSNQVCLHGLLSTLWPDGYLEDKLQVDEIRSAIGIASGLELSWAQLVQASKKLIDLDFIAKVPKSGGKEVRLGVVGKKLLDGAGEIQKIVKVEPRPVVLASPDPSPAKEDAKVDLTAEQMMLVEISGLEKKLSLIEAEKEALEEKARPDRERLEKLQRALAVLRG</sequence>
<name>A0A1G2QDP7_9BACT</name>